<name>A0A383EB83_9ZZZZ</name>
<proteinExistence type="predicted"/>
<evidence type="ECO:0000313" key="1">
    <source>
        <dbReference type="EMBL" id="SVE53879.1"/>
    </source>
</evidence>
<protein>
    <submittedName>
        <fullName evidence="1">Uncharacterized protein</fullName>
    </submittedName>
</protein>
<sequence>VAVSVPVVPEKYASTDIITARAMIEDWANQDRFDLAAWN</sequence>
<gene>
    <name evidence="1" type="ORF">METZ01_LOCUS506733</name>
</gene>
<feature type="non-terminal residue" evidence="1">
    <location>
        <position position="39"/>
    </location>
</feature>
<dbReference type="AlphaFoldDB" id="A0A383EB83"/>
<feature type="non-terminal residue" evidence="1">
    <location>
        <position position="1"/>
    </location>
</feature>
<accession>A0A383EB83</accession>
<dbReference type="EMBL" id="UINC01224309">
    <property type="protein sequence ID" value="SVE53879.1"/>
    <property type="molecule type" value="Genomic_DNA"/>
</dbReference>
<organism evidence="1">
    <name type="scientific">marine metagenome</name>
    <dbReference type="NCBI Taxonomy" id="408172"/>
    <lineage>
        <taxon>unclassified sequences</taxon>
        <taxon>metagenomes</taxon>
        <taxon>ecological metagenomes</taxon>
    </lineage>
</organism>
<reference evidence="1" key="1">
    <citation type="submission" date="2018-05" db="EMBL/GenBank/DDBJ databases">
        <authorList>
            <person name="Lanie J.A."/>
            <person name="Ng W.-L."/>
            <person name="Kazmierczak K.M."/>
            <person name="Andrzejewski T.M."/>
            <person name="Davidsen T.M."/>
            <person name="Wayne K.J."/>
            <person name="Tettelin H."/>
            <person name="Glass J.I."/>
            <person name="Rusch D."/>
            <person name="Podicherti R."/>
            <person name="Tsui H.-C.T."/>
            <person name="Winkler M.E."/>
        </authorList>
    </citation>
    <scope>NUCLEOTIDE SEQUENCE</scope>
</reference>